<comment type="caution">
    <text evidence="1">The sequence shown here is derived from an EMBL/GenBank/DDBJ whole genome shotgun (WGS) entry which is preliminary data.</text>
</comment>
<reference evidence="1" key="2">
    <citation type="submission" date="2021-04" db="EMBL/GenBank/DDBJ databases">
        <authorList>
            <person name="Gilroy R."/>
        </authorList>
    </citation>
    <scope>NUCLEOTIDE SEQUENCE</scope>
    <source>
        <strain evidence="1">CHK33-7979</strain>
    </source>
</reference>
<gene>
    <name evidence="1" type="ORF">H9826_04975</name>
</gene>
<dbReference type="AlphaFoldDB" id="A0A9D1Z774"/>
<dbReference type="Proteomes" id="UP000886824">
    <property type="component" value="Unassembled WGS sequence"/>
</dbReference>
<dbReference type="EMBL" id="DXCX01000051">
    <property type="protein sequence ID" value="HIY73311.1"/>
    <property type="molecule type" value="Genomic_DNA"/>
</dbReference>
<evidence type="ECO:0000313" key="2">
    <source>
        <dbReference type="Proteomes" id="UP000886824"/>
    </source>
</evidence>
<name>A0A9D1Z774_9FIRM</name>
<proteinExistence type="predicted"/>
<accession>A0A9D1Z774</accession>
<protein>
    <submittedName>
        <fullName evidence="1">Uncharacterized protein</fullName>
    </submittedName>
</protein>
<evidence type="ECO:0000313" key="1">
    <source>
        <dbReference type="EMBL" id="HIY73311.1"/>
    </source>
</evidence>
<reference evidence="1" key="1">
    <citation type="journal article" date="2021" name="PeerJ">
        <title>Extensive microbial diversity within the chicken gut microbiome revealed by metagenomics and culture.</title>
        <authorList>
            <person name="Gilroy R."/>
            <person name="Ravi A."/>
            <person name="Getino M."/>
            <person name="Pursley I."/>
            <person name="Horton D.L."/>
            <person name="Alikhan N.F."/>
            <person name="Baker D."/>
            <person name="Gharbi K."/>
            <person name="Hall N."/>
            <person name="Watson M."/>
            <person name="Adriaenssens E.M."/>
            <person name="Foster-Nyarko E."/>
            <person name="Jarju S."/>
            <person name="Secka A."/>
            <person name="Antonio M."/>
            <person name="Oren A."/>
            <person name="Chaudhuri R.R."/>
            <person name="La Ragione R."/>
            <person name="Hildebrand F."/>
            <person name="Pallen M.J."/>
        </authorList>
    </citation>
    <scope>NUCLEOTIDE SEQUENCE</scope>
    <source>
        <strain evidence="1">CHK33-7979</strain>
    </source>
</reference>
<organism evidence="1 2">
    <name type="scientific">Candidatus Intestinimonas merdavium</name>
    <dbReference type="NCBI Taxonomy" id="2838622"/>
    <lineage>
        <taxon>Bacteria</taxon>
        <taxon>Bacillati</taxon>
        <taxon>Bacillota</taxon>
        <taxon>Clostridia</taxon>
        <taxon>Eubacteriales</taxon>
        <taxon>Intestinimonas</taxon>
    </lineage>
</organism>
<sequence length="509" mass="54812">MFLPTLPYGGGKTARQTVTFGGVRYGRGGGDGELSESLNLSTLQFPALSQRPPRTQAGSWNSPTALFGRGKLCVVDGSALLYDGETVGTVAPGEKQMAAVNTKIVLWPDKKYYDTAQKTFGDLGASVTAAAASFTESTLTLPGQNLEAAFAPDQALDISGASLPENNRSLVLRAVSGDTLTFYAGSFTPGSSATPVTVERKIPDLKLICESNNRLWGCDDTTIWASALGDPLTWYNYDGLSTDSFAVSVGSDGAFTGCCAYGSGVLFWKEDLLHKVMGLQPSEYQLYTYTVQGPKAGCHKSLQVINEVLYYLGAEGVYAYAGGTPALISENFGTRRFRDAAAGTDGSRYYLSMADAATGAWGLWTYDPQRAVWLREDDTHALDFTLLDGELLFLAGKTAWRVGQTGGAADDDLPWSALFYPMDETLHNKKGASRLLLRLELAPGAWVTAELREDDGPWRRWGTLHGQRGRSAVLTLLPGRCDTLQLRLSGSGRCVVKSLIREFVLGSEV</sequence>